<sequence length="364" mass="40405">MVALNVGVAHYWLDHAYGALMHRMKLAPPFFAKGWGGQKLELLERIARQLVNGQEDDESSLVQVPAANWPPPPLPITLHWRTVWETPSARLQEGAFFTPCDEQLRNALPLESYIARVALLTPRNTHPANTSCIIHLAGTGDHGFQRRLKLGAPLLKDDIATMVLESPFYGDRRPKQQRGAKLLCVSDLLLLGRATIEETRALLRWMKEEMGFNKLGVCGLSMGGVHAAMVGSLHPTPLAVLPFLAPHSAAVAFCEGILQYGTAWDALMQDQVLNSGTTLEQVRERMRAVLGLTDVTKFPAPKKPEAVIFVSATNDGYIPRHSVLEFQRAWPGSEVRWVTGGHVSSYIFHNKEFRKAIKDAISRL</sequence>
<dbReference type="InterPro" id="IPR029058">
    <property type="entry name" value="AB_hydrolase_fold"/>
</dbReference>
<reference evidence="1" key="1">
    <citation type="submission" date="2021-01" db="EMBL/GenBank/DDBJ databases">
        <title>Adiantum capillus-veneris genome.</title>
        <authorList>
            <person name="Fang Y."/>
            <person name="Liao Q."/>
        </authorList>
    </citation>
    <scope>NUCLEOTIDE SEQUENCE</scope>
    <source>
        <strain evidence="1">H3</strain>
        <tissue evidence="1">Leaf</tissue>
    </source>
</reference>
<proteinExistence type="predicted"/>
<dbReference type="SUPFAM" id="SSF53474">
    <property type="entry name" value="alpha/beta-Hydrolases"/>
    <property type="match status" value="1"/>
</dbReference>
<protein>
    <recommendedName>
        <fullName evidence="3">Protein ABHD18</fullName>
    </recommendedName>
</protein>
<evidence type="ECO:0000313" key="2">
    <source>
        <dbReference type="Proteomes" id="UP000886520"/>
    </source>
</evidence>
<dbReference type="EMBL" id="JABFUD020000016">
    <property type="protein sequence ID" value="KAI5067859.1"/>
    <property type="molecule type" value="Genomic_DNA"/>
</dbReference>
<evidence type="ECO:0008006" key="3">
    <source>
        <dbReference type="Google" id="ProtNLM"/>
    </source>
</evidence>
<comment type="caution">
    <text evidence="1">The sequence shown here is derived from an EMBL/GenBank/DDBJ whole genome shotgun (WGS) entry which is preliminary data.</text>
</comment>
<dbReference type="InterPro" id="IPR019149">
    <property type="entry name" value="ABHD18"/>
</dbReference>
<gene>
    <name evidence="1" type="ORF">GOP47_0016204</name>
</gene>
<dbReference type="Pfam" id="PF09752">
    <property type="entry name" value="ABHD18"/>
    <property type="match status" value="2"/>
</dbReference>
<accession>A0A9D4UI35</accession>
<organism evidence="1 2">
    <name type="scientific">Adiantum capillus-veneris</name>
    <name type="common">Maidenhair fern</name>
    <dbReference type="NCBI Taxonomy" id="13818"/>
    <lineage>
        <taxon>Eukaryota</taxon>
        <taxon>Viridiplantae</taxon>
        <taxon>Streptophyta</taxon>
        <taxon>Embryophyta</taxon>
        <taxon>Tracheophyta</taxon>
        <taxon>Polypodiopsida</taxon>
        <taxon>Polypodiidae</taxon>
        <taxon>Polypodiales</taxon>
        <taxon>Pteridineae</taxon>
        <taxon>Pteridaceae</taxon>
        <taxon>Vittarioideae</taxon>
        <taxon>Adiantum</taxon>
    </lineage>
</organism>
<dbReference type="PANTHER" id="PTHR13617:SF14">
    <property type="entry name" value="PROTEIN ABHD18"/>
    <property type="match status" value="1"/>
</dbReference>
<dbReference type="OrthoDB" id="9987145at2759"/>
<dbReference type="PANTHER" id="PTHR13617">
    <property type="entry name" value="PROTEIN ABHD18"/>
    <property type="match status" value="1"/>
</dbReference>
<evidence type="ECO:0000313" key="1">
    <source>
        <dbReference type="EMBL" id="KAI5067859.1"/>
    </source>
</evidence>
<dbReference type="AlphaFoldDB" id="A0A9D4UI35"/>
<keyword evidence="2" id="KW-1185">Reference proteome</keyword>
<dbReference type="Proteomes" id="UP000886520">
    <property type="component" value="Chromosome 16"/>
</dbReference>
<name>A0A9D4UI35_ADICA</name>
<dbReference type="Gene3D" id="3.40.50.1820">
    <property type="entry name" value="alpha/beta hydrolase"/>
    <property type="match status" value="1"/>
</dbReference>